<evidence type="ECO:0000313" key="2">
    <source>
        <dbReference type="Proteomes" id="UP000023152"/>
    </source>
</evidence>
<dbReference type="EMBL" id="ASPP01049326">
    <property type="protein sequence ID" value="ETN97552.1"/>
    <property type="molecule type" value="Genomic_DNA"/>
</dbReference>
<protein>
    <submittedName>
        <fullName evidence="1">Uncharacterized protein</fullName>
    </submittedName>
</protein>
<name>X6L767_RETFI</name>
<reference evidence="1 2" key="1">
    <citation type="journal article" date="2013" name="Curr. Biol.">
        <title>The Genome of the Foraminiferan Reticulomyxa filosa.</title>
        <authorList>
            <person name="Glockner G."/>
            <person name="Hulsmann N."/>
            <person name="Schleicher M."/>
            <person name="Noegel A.A."/>
            <person name="Eichinger L."/>
            <person name="Gallinger C."/>
            <person name="Pawlowski J."/>
            <person name="Sierra R."/>
            <person name="Euteneuer U."/>
            <person name="Pillet L."/>
            <person name="Moustafa A."/>
            <person name="Platzer M."/>
            <person name="Groth M."/>
            <person name="Szafranski K."/>
            <person name="Schliwa M."/>
        </authorList>
    </citation>
    <scope>NUCLEOTIDE SEQUENCE [LARGE SCALE GENOMIC DNA]</scope>
</reference>
<keyword evidence="2" id="KW-1185">Reference proteome</keyword>
<dbReference type="AlphaFoldDB" id="X6L767"/>
<feature type="non-terminal residue" evidence="1">
    <location>
        <position position="1"/>
    </location>
</feature>
<evidence type="ECO:0000313" key="1">
    <source>
        <dbReference type="EMBL" id="ETN97552.1"/>
    </source>
</evidence>
<gene>
    <name evidence="1" type="ORF">RFI_39977</name>
</gene>
<sequence length="118" mass="13476">LEDYVTLSRGKAGVAKYIEETDLMKGEIIYLELAHRTVRGKKYFEANICCGHFTRRSFISQVVISLVRSLNPKNSNTTFQLKPFKPNDRIVLVNGWATSVIKYIGYLLLPRVKLLALN</sequence>
<proteinExistence type="predicted"/>
<dbReference type="InterPro" id="IPR036859">
    <property type="entry name" value="CAP-Gly_dom_sf"/>
</dbReference>
<dbReference type="Proteomes" id="UP000023152">
    <property type="component" value="Unassembled WGS sequence"/>
</dbReference>
<dbReference type="SUPFAM" id="SSF74924">
    <property type="entry name" value="Cap-Gly domain"/>
    <property type="match status" value="1"/>
</dbReference>
<comment type="caution">
    <text evidence="1">The sequence shown here is derived from an EMBL/GenBank/DDBJ whole genome shotgun (WGS) entry which is preliminary data.</text>
</comment>
<organism evidence="1 2">
    <name type="scientific">Reticulomyxa filosa</name>
    <dbReference type="NCBI Taxonomy" id="46433"/>
    <lineage>
        <taxon>Eukaryota</taxon>
        <taxon>Sar</taxon>
        <taxon>Rhizaria</taxon>
        <taxon>Retaria</taxon>
        <taxon>Foraminifera</taxon>
        <taxon>Monothalamids</taxon>
        <taxon>Reticulomyxidae</taxon>
        <taxon>Reticulomyxa</taxon>
    </lineage>
</organism>
<accession>X6L767</accession>